<sequence>MPSSSTTPEREIERLRIERDELAAAAKRVADSLQSFMNDTTDPGTEALAAHYEVSRLLAKLEIDGQVIGDSEYLSRFSVTPAEVHRFLAKSLAEDVHLRYQQAVGGRAVEEAAKDLRMTAASLEAEGEKTTPRGLRDAANEIDPMKHGGPFPSELIRFGETGGQR</sequence>
<feature type="region of interest" description="Disordered" evidence="1">
    <location>
        <begin position="124"/>
        <end position="165"/>
    </location>
</feature>
<protein>
    <recommendedName>
        <fullName evidence="4">DUF222 domain-containing protein</fullName>
    </recommendedName>
</protein>
<name>A0ABN5I9R9_9ACTN</name>
<reference evidence="2 3" key="1">
    <citation type="submission" date="2018-02" db="EMBL/GenBank/DDBJ databases">
        <title>Complete genome sequence of Streptomyces dengpaensis, the producer of angucyclines.</title>
        <authorList>
            <person name="Yumei L."/>
        </authorList>
    </citation>
    <scope>NUCLEOTIDE SEQUENCE [LARGE SCALE GENOMIC DNA]</scope>
    <source>
        <strain evidence="2 3">XZHG99</strain>
    </source>
</reference>
<gene>
    <name evidence="2" type="ORF">C4B68_33720</name>
</gene>
<dbReference type="EMBL" id="CP026652">
    <property type="protein sequence ID" value="AVH59911.1"/>
    <property type="molecule type" value="Genomic_DNA"/>
</dbReference>
<evidence type="ECO:0008006" key="4">
    <source>
        <dbReference type="Google" id="ProtNLM"/>
    </source>
</evidence>
<evidence type="ECO:0000313" key="2">
    <source>
        <dbReference type="EMBL" id="AVH59911.1"/>
    </source>
</evidence>
<evidence type="ECO:0000256" key="1">
    <source>
        <dbReference type="SAM" id="MobiDB-lite"/>
    </source>
</evidence>
<proteinExistence type="predicted"/>
<dbReference type="RefSeq" id="WP_099500291.1">
    <property type="nucleotide sequence ID" value="NZ_CP026652.1"/>
</dbReference>
<accession>A0ABN5I9R9</accession>
<organism evidence="2 3">
    <name type="scientific">Streptomyces dengpaensis</name>
    <dbReference type="NCBI Taxonomy" id="2049881"/>
    <lineage>
        <taxon>Bacteria</taxon>
        <taxon>Bacillati</taxon>
        <taxon>Actinomycetota</taxon>
        <taxon>Actinomycetes</taxon>
        <taxon>Kitasatosporales</taxon>
        <taxon>Streptomycetaceae</taxon>
        <taxon>Streptomyces</taxon>
    </lineage>
</organism>
<feature type="compositionally biased region" description="Basic and acidic residues" evidence="1">
    <location>
        <begin position="126"/>
        <end position="146"/>
    </location>
</feature>
<dbReference type="Proteomes" id="UP000238413">
    <property type="component" value="Chromosome"/>
</dbReference>
<evidence type="ECO:0000313" key="3">
    <source>
        <dbReference type="Proteomes" id="UP000238413"/>
    </source>
</evidence>
<keyword evidence="3" id="KW-1185">Reference proteome</keyword>